<feature type="transmembrane region" description="Helical" evidence="6">
    <location>
        <begin position="72"/>
        <end position="94"/>
    </location>
</feature>
<gene>
    <name evidence="7" type="ORF">SAMN05421731_1148</name>
</gene>
<keyword evidence="4 6" id="KW-1133">Transmembrane helix</keyword>
<dbReference type="GO" id="GO:0015171">
    <property type="term" value="F:amino acid transmembrane transporter activity"/>
    <property type="evidence" value="ECO:0007669"/>
    <property type="project" value="TreeGrafter"/>
</dbReference>
<evidence type="ECO:0000313" key="7">
    <source>
        <dbReference type="EMBL" id="SNX46599.1"/>
    </source>
</evidence>
<feature type="transmembrane region" description="Helical" evidence="6">
    <location>
        <begin position="39"/>
        <end position="60"/>
    </location>
</feature>
<keyword evidence="3 6" id="KW-0812">Transmembrane</keyword>
<keyword evidence="8" id="KW-1185">Reference proteome</keyword>
<comment type="subcellular location">
    <subcellularLocation>
        <location evidence="1">Cell membrane</location>
        <topology evidence="1">Multi-pass membrane protein</topology>
    </subcellularLocation>
</comment>
<evidence type="ECO:0000256" key="1">
    <source>
        <dbReference type="ARBA" id="ARBA00004651"/>
    </source>
</evidence>
<keyword evidence="5 6" id="KW-0472">Membrane</keyword>
<evidence type="ECO:0000256" key="4">
    <source>
        <dbReference type="ARBA" id="ARBA00022989"/>
    </source>
</evidence>
<dbReference type="Pfam" id="PF01810">
    <property type="entry name" value="LysE"/>
    <property type="match status" value="1"/>
</dbReference>
<evidence type="ECO:0000313" key="8">
    <source>
        <dbReference type="Proteomes" id="UP000219042"/>
    </source>
</evidence>
<sequence length="206" mass="23071">MFMALMTLVFIHLCALITPGPDFFLVSQTAISHSRKDSFYVVLGISCSVMVWALLALLGLNIIFEKMAWLRHVLFILGGIYLCYLGIQMLRAAFAKKSDQAPTMLILPQSGVLFFLKGFLTNLSNPKAVIYFGSVFSLFLVNPKLEGLHTLLLFIVTIETVIWFSLVMLVFSMPRFKAAYENAARWIDGISGGIFTLFGLYLIGHK</sequence>
<evidence type="ECO:0000256" key="5">
    <source>
        <dbReference type="ARBA" id="ARBA00023136"/>
    </source>
</evidence>
<reference evidence="8" key="1">
    <citation type="submission" date="2016-09" db="EMBL/GenBank/DDBJ databases">
        <authorList>
            <person name="Varghese N."/>
            <person name="Submissions S."/>
        </authorList>
    </citation>
    <scope>NUCLEOTIDE SEQUENCE [LARGE SCALE GENOMIC DNA]</scope>
    <source>
        <strain evidence="8">ANC 4466</strain>
    </source>
</reference>
<dbReference type="PANTHER" id="PTHR30086">
    <property type="entry name" value="ARGININE EXPORTER PROTEIN ARGO"/>
    <property type="match status" value="1"/>
</dbReference>
<dbReference type="EMBL" id="OANT01000014">
    <property type="protein sequence ID" value="SNX46599.1"/>
    <property type="molecule type" value="Genomic_DNA"/>
</dbReference>
<accession>A0A240EEJ0</accession>
<dbReference type="PANTHER" id="PTHR30086:SF19">
    <property type="entry name" value="THREONINE EFFLUX PROTEIN"/>
    <property type="match status" value="1"/>
</dbReference>
<dbReference type="AlphaFoldDB" id="A0A240EEJ0"/>
<feature type="transmembrane region" description="Helical" evidence="6">
    <location>
        <begin position="183"/>
        <end position="203"/>
    </location>
</feature>
<evidence type="ECO:0000256" key="3">
    <source>
        <dbReference type="ARBA" id="ARBA00022692"/>
    </source>
</evidence>
<protein>
    <submittedName>
        <fullName evidence="7">Threonine efflux protein</fullName>
    </submittedName>
</protein>
<dbReference type="GO" id="GO:0005886">
    <property type="term" value="C:plasma membrane"/>
    <property type="evidence" value="ECO:0007669"/>
    <property type="project" value="UniProtKB-SubCell"/>
</dbReference>
<dbReference type="InterPro" id="IPR001123">
    <property type="entry name" value="LeuE-type"/>
</dbReference>
<dbReference type="OrthoDB" id="581870at2"/>
<dbReference type="RefSeq" id="WP_097080337.1">
    <property type="nucleotide sequence ID" value="NZ_BAABHT010000013.1"/>
</dbReference>
<name>A0A240EEJ0_9GAMM</name>
<dbReference type="Proteomes" id="UP000219042">
    <property type="component" value="Unassembled WGS sequence"/>
</dbReference>
<evidence type="ECO:0000256" key="2">
    <source>
        <dbReference type="ARBA" id="ARBA00022475"/>
    </source>
</evidence>
<feature type="transmembrane region" description="Helical" evidence="6">
    <location>
        <begin position="128"/>
        <end position="145"/>
    </location>
</feature>
<proteinExistence type="predicted"/>
<keyword evidence="2" id="KW-1003">Cell membrane</keyword>
<evidence type="ECO:0000256" key="6">
    <source>
        <dbReference type="SAM" id="Phobius"/>
    </source>
</evidence>
<organism evidence="7 8">
    <name type="scientific">Acinetobacter puyangensis</name>
    <dbReference type="NCBI Taxonomy" id="1096779"/>
    <lineage>
        <taxon>Bacteria</taxon>
        <taxon>Pseudomonadati</taxon>
        <taxon>Pseudomonadota</taxon>
        <taxon>Gammaproteobacteria</taxon>
        <taxon>Moraxellales</taxon>
        <taxon>Moraxellaceae</taxon>
        <taxon>Acinetobacter</taxon>
    </lineage>
</organism>
<feature type="transmembrane region" description="Helical" evidence="6">
    <location>
        <begin position="151"/>
        <end position="171"/>
    </location>
</feature>